<dbReference type="GeneID" id="5895633"/>
<dbReference type="InterPro" id="IPR039177">
    <property type="entry name" value="SMG9"/>
</dbReference>
<dbReference type="Gene3D" id="3.40.50.300">
    <property type="entry name" value="P-loop containing nucleotide triphosphate hydrolases"/>
    <property type="match status" value="1"/>
</dbReference>
<organism evidence="3 4">
    <name type="scientific">Monosiga brevicollis</name>
    <name type="common">Choanoflagellate</name>
    <dbReference type="NCBI Taxonomy" id="81824"/>
    <lineage>
        <taxon>Eukaryota</taxon>
        <taxon>Choanoflagellata</taxon>
        <taxon>Craspedida</taxon>
        <taxon>Salpingoecidae</taxon>
        <taxon>Monosiga</taxon>
    </lineage>
</organism>
<protein>
    <recommendedName>
        <fullName evidence="5">G domain-containing protein</fullName>
    </recommendedName>
</protein>
<evidence type="ECO:0008006" key="5">
    <source>
        <dbReference type="Google" id="ProtNLM"/>
    </source>
</evidence>
<keyword evidence="2" id="KW-0866">Nonsense-mediated mRNA decay</keyword>
<dbReference type="InParanoid" id="A9VCA1"/>
<dbReference type="EMBL" id="CH991580">
    <property type="protein sequence ID" value="EDQ84824.1"/>
    <property type="molecule type" value="Genomic_DNA"/>
</dbReference>
<dbReference type="Proteomes" id="UP000001357">
    <property type="component" value="Unassembled WGS sequence"/>
</dbReference>
<reference evidence="3 4" key="1">
    <citation type="journal article" date="2008" name="Nature">
        <title>The genome of the choanoflagellate Monosiga brevicollis and the origin of metazoans.</title>
        <authorList>
            <consortium name="JGI Sequencing"/>
            <person name="King N."/>
            <person name="Westbrook M.J."/>
            <person name="Young S.L."/>
            <person name="Kuo A."/>
            <person name="Abedin M."/>
            <person name="Chapman J."/>
            <person name="Fairclough S."/>
            <person name="Hellsten U."/>
            <person name="Isogai Y."/>
            <person name="Letunic I."/>
            <person name="Marr M."/>
            <person name="Pincus D."/>
            <person name="Putnam N."/>
            <person name="Rokas A."/>
            <person name="Wright K.J."/>
            <person name="Zuzow R."/>
            <person name="Dirks W."/>
            <person name="Good M."/>
            <person name="Goodstein D."/>
            <person name="Lemons D."/>
            <person name="Li W."/>
            <person name="Lyons J.B."/>
            <person name="Morris A."/>
            <person name="Nichols S."/>
            <person name="Richter D.J."/>
            <person name="Salamov A."/>
            <person name="Bork P."/>
            <person name="Lim W.A."/>
            <person name="Manning G."/>
            <person name="Miller W.T."/>
            <person name="McGinnis W."/>
            <person name="Shapiro H."/>
            <person name="Tjian R."/>
            <person name="Grigoriev I.V."/>
            <person name="Rokhsar D."/>
        </authorList>
    </citation>
    <scope>NUCLEOTIDE SEQUENCE [LARGE SCALE GENOMIC DNA]</scope>
    <source>
        <strain evidence="4">MX1 / ATCC 50154</strain>
    </source>
</reference>
<name>A9VCA1_MONBE</name>
<accession>A9VCA1</accession>
<dbReference type="PANTHER" id="PTHR14270">
    <property type="entry name" value="NONSENSE-MEDIATED MRNA DECAY FACTOR SMG9"/>
    <property type="match status" value="1"/>
</dbReference>
<dbReference type="STRING" id="81824.A9VCA1"/>
<dbReference type="PANTHER" id="PTHR14270:SF0">
    <property type="entry name" value="NONSENSE-MEDIATED MRNA DECAY FACTOR SMG9"/>
    <property type="match status" value="1"/>
</dbReference>
<evidence type="ECO:0000256" key="2">
    <source>
        <dbReference type="ARBA" id="ARBA00023161"/>
    </source>
</evidence>
<evidence type="ECO:0000313" key="3">
    <source>
        <dbReference type="EMBL" id="EDQ84824.1"/>
    </source>
</evidence>
<dbReference type="eggNOG" id="KOG4181">
    <property type="taxonomic scope" value="Eukaryota"/>
</dbReference>
<dbReference type="KEGG" id="mbr:MONBRDRAFT_29842"/>
<evidence type="ECO:0000256" key="1">
    <source>
        <dbReference type="ARBA" id="ARBA00007712"/>
    </source>
</evidence>
<evidence type="ECO:0000313" key="4">
    <source>
        <dbReference type="Proteomes" id="UP000001357"/>
    </source>
</evidence>
<sequence>MADAFVPNNDKFLVIAVLGREHSGKSTLLNAFDQDAQLSTTDGKATPSFPIASEDQVLSGQRCTRGINFRITSNRHILLDLQPLLSLSELDELMDIPSDKIPFGLETAEQLLRHRACQLILFAMSVAHVVLVTQRWTPDTELWSLLRMCDHMAAPRPDRYLPAKEPAWQRIAAKLMVMAPTYAKLVMVYNRAPREFFVPGVTERLIDMAELFFHHSYSTLLDCGCTLCPVGPFVVGGNLKPRKQSGIPMLHRQSGIKDFVSGRTGRDMLFVPKMSAARRLDP</sequence>
<comment type="similarity">
    <text evidence="1">Belongs to the SMG9 family.</text>
</comment>
<dbReference type="RefSeq" id="XP_001750325.1">
    <property type="nucleotide sequence ID" value="XM_001750273.1"/>
</dbReference>
<dbReference type="SUPFAM" id="SSF52540">
    <property type="entry name" value="P-loop containing nucleoside triphosphate hydrolases"/>
    <property type="match status" value="1"/>
</dbReference>
<proteinExistence type="inferred from homology"/>
<dbReference type="AlphaFoldDB" id="A9VCA1"/>
<dbReference type="InterPro" id="IPR027417">
    <property type="entry name" value="P-loop_NTPase"/>
</dbReference>
<gene>
    <name evidence="3" type="ORF">MONBRDRAFT_29842</name>
</gene>
<keyword evidence="4" id="KW-1185">Reference proteome</keyword>
<dbReference type="GO" id="GO:0000184">
    <property type="term" value="P:nuclear-transcribed mRNA catabolic process, nonsense-mediated decay"/>
    <property type="evidence" value="ECO:0000318"/>
    <property type="project" value="GO_Central"/>
</dbReference>